<dbReference type="PANTHER" id="PTHR45626">
    <property type="entry name" value="TRANSCRIPTION TERMINATION FACTOR 2-RELATED"/>
    <property type="match status" value="1"/>
</dbReference>
<keyword evidence="3" id="KW-0067">ATP-binding</keyword>
<dbReference type="InterPro" id="IPR027417">
    <property type="entry name" value="P-loop_NTPase"/>
</dbReference>
<dbReference type="GO" id="GO:0005634">
    <property type="term" value="C:nucleus"/>
    <property type="evidence" value="ECO:0007669"/>
    <property type="project" value="TreeGrafter"/>
</dbReference>
<evidence type="ECO:0000256" key="1">
    <source>
        <dbReference type="ARBA" id="ARBA00022741"/>
    </source>
</evidence>
<keyword evidence="2" id="KW-0378">Hydrolase</keyword>
<dbReference type="InterPro" id="IPR050628">
    <property type="entry name" value="SNF2_RAD54_helicase_TF"/>
</dbReference>
<gene>
    <name evidence="5" type="ORF">HRR80_002739</name>
</gene>
<proteinExistence type="predicted"/>
<dbReference type="Proteomes" id="UP001161757">
    <property type="component" value="Unassembled WGS sequence"/>
</dbReference>
<reference evidence="5" key="1">
    <citation type="submission" date="2023-01" db="EMBL/GenBank/DDBJ databases">
        <title>Exophiala dermititidis isolated from Cystic Fibrosis Patient.</title>
        <authorList>
            <person name="Kurbessoian T."/>
            <person name="Crocker A."/>
            <person name="Murante D."/>
            <person name="Hogan D.A."/>
            <person name="Stajich J.E."/>
        </authorList>
    </citation>
    <scope>NUCLEOTIDE SEQUENCE</scope>
    <source>
        <strain evidence="5">Ex8</strain>
    </source>
</reference>
<protein>
    <recommendedName>
        <fullName evidence="4">Helicase C-terminal domain-containing protein</fullName>
    </recommendedName>
</protein>
<evidence type="ECO:0000256" key="2">
    <source>
        <dbReference type="ARBA" id="ARBA00022801"/>
    </source>
</evidence>
<sequence length="100" mass="11323">MKNLGIPCSNLLPRLSTSEKDGLVERFNNTTNAVPIMIANIRSAALGLNLQRGYHKILILDPPDNFNQLIQIIGRVHRIGHTQVQKIWHVCVLNTCDQWL</sequence>
<evidence type="ECO:0000313" key="6">
    <source>
        <dbReference type="Proteomes" id="UP001161757"/>
    </source>
</evidence>
<feature type="domain" description="Helicase C-terminal" evidence="4">
    <location>
        <begin position="1"/>
        <end position="100"/>
    </location>
</feature>
<dbReference type="GO" id="GO:0016787">
    <property type="term" value="F:hydrolase activity"/>
    <property type="evidence" value="ECO:0007669"/>
    <property type="project" value="UniProtKB-KW"/>
</dbReference>
<evidence type="ECO:0000256" key="3">
    <source>
        <dbReference type="ARBA" id="ARBA00022840"/>
    </source>
</evidence>
<evidence type="ECO:0000313" key="5">
    <source>
        <dbReference type="EMBL" id="KAJ8994244.1"/>
    </source>
</evidence>
<keyword evidence="1" id="KW-0547">Nucleotide-binding</keyword>
<comment type="caution">
    <text evidence="5">The sequence shown here is derived from an EMBL/GenBank/DDBJ whole genome shotgun (WGS) entry which is preliminary data.</text>
</comment>
<dbReference type="Gene3D" id="3.40.50.300">
    <property type="entry name" value="P-loop containing nucleotide triphosphate hydrolases"/>
    <property type="match status" value="1"/>
</dbReference>
<dbReference type="AlphaFoldDB" id="A0AAN6IWU2"/>
<name>A0AAN6IWU2_EXODE</name>
<dbReference type="GO" id="GO:0005524">
    <property type="term" value="F:ATP binding"/>
    <property type="evidence" value="ECO:0007669"/>
    <property type="project" value="UniProtKB-KW"/>
</dbReference>
<dbReference type="GO" id="GO:0008094">
    <property type="term" value="F:ATP-dependent activity, acting on DNA"/>
    <property type="evidence" value="ECO:0007669"/>
    <property type="project" value="TreeGrafter"/>
</dbReference>
<dbReference type="GO" id="GO:0006281">
    <property type="term" value="P:DNA repair"/>
    <property type="evidence" value="ECO:0007669"/>
    <property type="project" value="TreeGrafter"/>
</dbReference>
<dbReference type="Pfam" id="PF00271">
    <property type="entry name" value="Helicase_C"/>
    <property type="match status" value="1"/>
</dbReference>
<dbReference type="SUPFAM" id="SSF52540">
    <property type="entry name" value="P-loop containing nucleoside triphosphate hydrolases"/>
    <property type="match status" value="1"/>
</dbReference>
<accession>A0AAN6IWU2</accession>
<dbReference type="PROSITE" id="PS51194">
    <property type="entry name" value="HELICASE_CTER"/>
    <property type="match status" value="1"/>
</dbReference>
<organism evidence="5 6">
    <name type="scientific">Exophiala dermatitidis</name>
    <name type="common">Black yeast-like fungus</name>
    <name type="synonym">Wangiella dermatitidis</name>
    <dbReference type="NCBI Taxonomy" id="5970"/>
    <lineage>
        <taxon>Eukaryota</taxon>
        <taxon>Fungi</taxon>
        <taxon>Dikarya</taxon>
        <taxon>Ascomycota</taxon>
        <taxon>Pezizomycotina</taxon>
        <taxon>Eurotiomycetes</taxon>
        <taxon>Chaetothyriomycetidae</taxon>
        <taxon>Chaetothyriales</taxon>
        <taxon>Herpotrichiellaceae</taxon>
        <taxon>Exophiala</taxon>
    </lineage>
</organism>
<dbReference type="InterPro" id="IPR001650">
    <property type="entry name" value="Helicase_C-like"/>
</dbReference>
<dbReference type="EMBL" id="JAJGCB010000003">
    <property type="protein sequence ID" value="KAJ8994244.1"/>
    <property type="molecule type" value="Genomic_DNA"/>
</dbReference>
<evidence type="ECO:0000259" key="4">
    <source>
        <dbReference type="PROSITE" id="PS51194"/>
    </source>
</evidence>